<gene>
    <name evidence="1" type="ORF">EEW87_009485</name>
</gene>
<dbReference type="Pfam" id="PF04655">
    <property type="entry name" value="APH_6_hur"/>
    <property type="match status" value="1"/>
</dbReference>
<dbReference type="Proteomes" id="UP000271708">
    <property type="component" value="Chromosome"/>
</dbReference>
<name>A0A5P8FRH6_9MICO</name>
<reference evidence="1 2" key="1">
    <citation type="submission" date="2019-09" db="EMBL/GenBank/DDBJ databases">
        <title>Complete Genome Sequence of Janibacter melonis M714 with both human health impact and industrial applications.</title>
        <authorList>
            <person name="Jin M."/>
            <person name="Zhao Q.R."/>
        </authorList>
    </citation>
    <scope>NUCLEOTIDE SEQUENCE [LARGE SCALE GENOMIC DNA]</scope>
    <source>
        <strain evidence="1 2">M714</strain>
    </source>
</reference>
<evidence type="ECO:0000313" key="1">
    <source>
        <dbReference type="EMBL" id="QFQ31720.2"/>
    </source>
</evidence>
<dbReference type="AlphaFoldDB" id="A0A5P8FRH6"/>
<dbReference type="GO" id="GO:0019748">
    <property type="term" value="P:secondary metabolic process"/>
    <property type="evidence" value="ECO:0007669"/>
    <property type="project" value="InterPro"/>
</dbReference>
<keyword evidence="1" id="KW-0808">Transferase</keyword>
<dbReference type="EMBL" id="CP044548">
    <property type="protein sequence ID" value="QFQ31720.2"/>
    <property type="molecule type" value="Genomic_DNA"/>
</dbReference>
<protein>
    <submittedName>
        <fullName evidence="1">Phosphotransferase</fullName>
    </submittedName>
</protein>
<sequence length="302" mass="32732">MSRVELPPALVEGVRGLEPDGGPSGADWVDALPALLTAVLEDWGLVPDGPARHGRTALVVPVAGADLPRGGAALKLVWPHAEAATEHLALRRWDGDGAVGLLRADPSRGALLLERLRDEDLTQMWDEQACEVVAELYGRLHVAPYPQAPRLSTWLAHQSEALAASGDVLPRRLVARARSLMTQIAQDPACDATLVHTDLHFENVLSDGTDWVAIDPKPMAGHPAFEIAPMLGNRTDEMGTGSSLRYLVRRRAEVLCERSGIAWEQARDHTVVRECVTAMWATQAGDRDRVSLAMSLVKALED</sequence>
<evidence type="ECO:0000313" key="2">
    <source>
        <dbReference type="Proteomes" id="UP000271708"/>
    </source>
</evidence>
<dbReference type="KEGG" id="jme:EEW87_009485"/>
<proteinExistence type="predicted"/>
<dbReference type="SUPFAM" id="SSF56112">
    <property type="entry name" value="Protein kinase-like (PK-like)"/>
    <property type="match status" value="1"/>
</dbReference>
<dbReference type="InterPro" id="IPR011009">
    <property type="entry name" value="Kinase-like_dom_sf"/>
</dbReference>
<accession>A0A5P8FRH6</accession>
<dbReference type="InterPro" id="IPR006748">
    <property type="entry name" value="NH2Glyco/OHUrea_AB-resist_kin"/>
</dbReference>
<dbReference type="Gene3D" id="3.90.1200.10">
    <property type="match status" value="1"/>
</dbReference>
<dbReference type="GO" id="GO:0016773">
    <property type="term" value="F:phosphotransferase activity, alcohol group as acceptor"/>
    <property type="evidence" value="ECO:0007669"/>
    <property type="project" value="InterPro"/>
</dbReference>
<organism evidence="1 2">
    <name type="scientific">Janibacter melonis</name>
    <dbReference type="NCBI Taxonomy" id="262209"/>
    <lineage>
        <taxon>Bacteria</taxon>
        <taxon>Bacillati</taxon>
        <taxon>Actinomycetota</taxon>
        <taxon>Actinomycetes</taxon>
        <taxon>Micrococcales</taxon>
        <taxon>Intrasporangiaceae</taxon>
        <taxon>Janibacter</taxon>
    </lineage>
</organism>